<evidence type="ECO:0000313" key="2">
    <source>
        <dbReference type="Proteomes" id="UP000674938"/>
    </source>
</evidence>
<keyword evidence="2" id="KW-1185">Reference proteome</keyword>
<dbReference type="RefSeq" id="WP_209532534.1">
    <property type="nucleotide sequence ID" value="NZ_JAEEGA010000024.1"/>
</dbReference>
<comment type="caution">
    <text evidence="1">The sequence shown here is derived from an EMBL/GenBank/DDBJ whole genome shotgun (WGS) entry which is preliminary data.</text>
</comment>
<accession>A0A940PAC7</accession>
<proteinExistence type="predicted"/>
<gene>
    <name evidence="1" type="ORF">I6N95_24770</name>
</gene>
<reference evidence="1" key="1">
    <citation type="submission" date="2020-12" db="EMBL/GenBank/DDBJ databases">
        <title>Vagococcus allomyrinae sp. nov. and Enterococcus lavae sp. nov., isolated from the larvae of Allomyrina dichotoma.</title>
        <authorList>
            <person name="Lee S.D."/>
        </authorList>
    </citation>
    <scope>NUCLEOTIDE SEQUENCE</scope>
    <source>
        <strain evidence="1">BWB3-3</strain>
    </source>
</reference>
<evidence type="ECO:0008006" key="3">
    <source>
        <dbReference type="Google" id="ProtNLM"/>
    </source>
</evidence>
<dbReference type="Proteomes" id="UP000674938">
    <property type="component" value="Unassembled WGS sequence"/>
</dbReference>
<evidence type="ECO:0000313" key="1">
    <source>
        <dbReference type="EMBL" id="MBP1044227.1"/>
    </source>
</evidence>
<protein>
    <recommendedName>
        <fullName evidence="3">MucBP domain-containing protein</fullName>
    </recommendedName>
</protein>
<organism evidence="1 2">
    <name type="scientific">Vagococcus allomyrinae</name>
    <dbReference type="NCBI Taxonomy" id="2794353"/>
    <lineage>
        <taxon>Bacteria</taxon>
        <taxon>Bacillati</taxon>
        <taxon>Bacillota</taxon>
        <taxon>Bacilli</taxon>
        <taxon>Lactobacillales</taxon>
        <taxon>Enterococcaceae</taxon>
        <taxon>Vagococcus</taxon>
    </lineage>
</organism>
<sequence length="1013" mass="113343">MMKHKKIIRKLILLGLSVFFLFGVSHYYKKESHSSKISAHPTNKVKLDSGVADEYNLQEDDTKLWETILTSDPLYKGYVQNEVPSVSVSKGVLGAYSTKQQDVVSMTEYLGDNKYLMSIATRNDNDAILNTAPARMTLTIAIFDGKTGEITDNKNMVTGMPTDTNNTIGNGPQGDYAGGESPFLKETDGSYSYIYTGRSNNILVGNNALRKINFKVDALKKTIQNVNWQDITQNITTNNQLSTLIKPFVGETGNQYYSYGYVDNRNGNPNEGNDILYLENNVFKLKKHLKIPNKINYLKVGGTFWGSWLSSPGYDSVNGGFFGKMDFRNTINQYNSYLGHWNDNGELLELVPMGENIVQTGLRTFRVMEAISTTSELYLTKIYAEKTELVKQDLRMGYGSNKQQVLLSFPKNSSIGVSETLSNFGKYMIYGQYGDNGGVLAEYGIKKGDIYIGVVDEDFNILSARGINATGTVSISNIIAGQDTDNLFLYGYGTSRDFTNKPKDGWKESYPGSTVTEQNALYGLIKLVPDYAPAIKSTSNQINIEKKSKEQIQQELLTNVSVYDSYELSPGNLSGQKDMKWLRERINKNPNKIVYDADGVVRNPNIDWDTLGLDTTKTGPQHVTFFVSDDNKKSSVTSNVINALTDKTKEKDNYYLDVANFSIHVDDVATSLSTDDAIKKLAQTKAWNGKDAIYDEDSTKSPPLLSSKVVFTDTNQLTTLRQATVAKPYPLDIEYKGSTTTTVKNRIWVFVTDDRTVVDEANDVVIYAKDYTQELRLADQETNNKIWVNSEIKVYQFKANAQTGDVPPVLADKDNITGLGVNSTDKATINSATLPGDYPNIRLTFTKKGKVIEAPITIKLIRDPLTIHYQQVVINRRNELVVPTEGFAKAINGKDALLGTTTSTKEELSIKGPSRDGDMSSYNKILVSLADDHWYYYIIPVIPEYYEWVGFQLTDTNLPHNELNKSTGQIVLNGKSQSEYWVTVYLTPSFSNSETPRYYGWNYGKNGIYEINP</sequence>
<dbReference type="AlphaFoldDB" id="A0A940PAC7"/>
<dbReference type="EMBL" id="JAEEGA010000024">
    <property type="protein sequence ID" value="MBP1044227.1"/>
    <property type="molecule type" value="Genomic_DNA"/>
</dbReference>
<name>A0A940PAC7_9ENTE</name>